<accession>A0ABQ5RYJ4</accession>
<gene>
    <name evidence="1" type="ORF">VaNZ11_004657</name>
</gene>
<protein>
    <submittedName>
        <fullName evidence="1">Uncharacterized protein</fullName>
    </submittedName>
</protein>
<dbReference type="Proteomes" id="UP001165090">
    <property type="component" value="Unassembled WGS sequence"/>
</dbReference>
<feature type="non-terminal residue" evidence="1">
    <location>
        <position position="1"/>
    </location>
</feature>
<evidence type="ECO:0000313" key="2">
    <source>
        <dbReference type="Proteomes" id="UP001165090"/>
    </source>
</evidence>
<name>A0ABQ5RYJ4_9CHLO</name>
<reference evidence="1 2" key="1">
    <citation type="journal article" date="2023" name="IScience">
        <title>Expanded male sex-determining region conserved during the evolution of homothallism in the green alga Volvox.</title>
        <authorList>
            <person name="Yamamoto K."/>
            <person name="Matsuzaki R."/>
            <person name="Mahakham W."/>
            <person name="Heman W."/>
            <person name="Sekimoto H."/>
            <person name="Kawachi M."/>
            <person name="Minakuchi Y."/>
            <person name="Toyoda A."/>
            <person name="Nozaki H."/>
        </authorList>
    </citation>
    <scope>NUCLEOTIDE SEQUENCE [LARGE SCALE GENOMIC DNA]</scope>
    <source>
        <strain evidence="1 2">NIES-4468</strain>
    </source>
</reference>
<keyword evidence="2" id="KW-1185">Reference proteome</keyword>
<proteinExistence type="predicted"/>
<evidence type="ECO:0000313" key="1">
    <source>
        <dbReference type="EMBL" id="GLI62122.1"/>
    </source>
</evidence>
<dbReference type="EMBL" id="BSDZ01000011">
    <property type="protein sequence ID" value="GLI62122.1"/>
    <property type="molecule type" value="Genomic_DNA"/>
</dbReference>
<sequence length="106" mass="11006">VNGSGGDIVLTSGPANGLRHDHILEAQPLMPPMHLLDAAPISVWTPSPSLFSPSGAIAHLEALPSLKSLPLPLLSPPGPFLDLNLIRRMYGFLPGSPPPGLTSPPP</sequence>
<organism evidence="1 2">
    <name type="scientific">Volvox africanus</name>
    <dbReference type="NCBI Taxonomy" id="51714"/>
    <lineage>
        <taxon>Eukaryota</taxon>
        <taxon>Viridiplantae</taxon>
        <taxon>Chlorophyta</taxon>
        <taxon>core chlorophytes</taxon>
        <taxon>Chlorophyceae</taxon>
        <taxon>CS clade</taxon>
        <taxon>Chlamydomonadales</taxon>
        <taxon>Volvocaceae</taxon>
        <taxon>Volvox</taxon>
    </lineage>
</organism>
<comment type="caution">
    <text evidence="1">The sequence shown here is derived from an EMBL/GenBank/DDBJ whole genome shotgun (WGS) entry which is preliminary data.</text>
</comment>
<feature type="non-terminal residue" evidence="1">
    <location>
        <position position="106"/>
    </location>
</feature>